<dbReference type="Proteomes" id="UP000319004">
    <property type="component" value="Chromosome"/>
</dbReference>
<dbReference type="AlphaFoldDB" id="A0A518HN01"/>
<sequence length="65" mass="7314">MLCNLLDRVEVLKKELLPVQLRLWREVDDRARLRSGEDDVIELARQAGGGDVFGHLVEEAEVDAG</sequence>
<reference evidence="1 2" key="1">
    <citation type="submission" date="2019-03" db="EMBL/GenBank/DDBJ databases">
        <title>Deep-cultivation of Planctomycetes and their phenomic and genomic characterization uncovers novel biology.</title>
        <authorList>
            <person name="Wiegand S."/>
            <person name="Jogler M."/>
            <person name="Boedeker C."/>
            <person name="Pinto D."/>
            <person name="Vollmers J."/>
            <person name="Rivas-Marin E."/>
            <person name="Kohn T."/>
            <person name="Peeters S.H."/>
            <person name="Heuer A."/>
            <person name="Rast P."/>
            <person name="Oberbeckmann S."/>
            <person name="Bunk B."/>
            <person name="Jeske O."/>
            <person name="Meyerdierks A."/>
            <person name="Storesund J.E."/>
            <person name="Kallscheuer N."/>
            <person name="Luecker S."/>
            <person name="Lage O.M."/>
            <person name="Pohl T."/>
            <person name="Merkel B.J."/>
            <person name="Hornburger P."/>
            <person name="Mueller R.-W."/>
            <person name="Bruemmer F."/>
            <person name="Labrenz M."/>
            <person name="Spormann A.M."/>
            <person name="Op den Camp H."/>
            <person name="Overmann J."/>
            <person name="Amann R."/>
            <person name="Jetten M.S.M."/>
            <person name="Mascher T."/>
            <person name="Medema M.H."/>
            <person name="Devos D.P."/>
            <person name="Kaster A.-K."/>
            <person name="Ovreas L."/>
            <person name="Rohde M."/>
            <person name="Galperin M.Y."/>
            <person name="Jogler C."/>
        </authorList>
    </citation>
    <scope>NUCLEOTIDE SEQUENCE [LARGE SCALE GENOMIC DNA]</scope>
    <source>
        <strain evidence="1 2">Enr13</strain>
    </source>
</reference>
<keyword evidence="2" id="KW-1185">Reference proteome</keyword>
<organism evidence="1 2">
    <name type="scientific">Stieleria neptunia</name>
    <dbReference type="NCBI Taxonomy" id="2527979"/>
    <lineage>
        <taxon>Bacteria</taxon>
        <taxon>Pseudomonadati</taxon>
        <taxon>Planctomycetota</taxon>
        <taxon>Planctomycetia</taxon>
        <taxon>Pirellulales</taxon>
        <taxon>Pirellulaceae</taxon>
        <taxon>Stieleria</taxon>
    </lineage>
</organism>
<protein>
    <submittedName>
        <fullName evidence="1">Uncharacterized protein</fullName>
    </submittedName>
</protein>
<gene>
    <name evidence="1" type="ORF">Enr13x_20760</name>
</gene>
<dbReference type="KEGG" id="snep:Enr13x_20760"/>
<proteinExistence type="predicted"/>
<dbReference type="EMBL" id="CP037423">
    <property type="protein sequence ID" value="QDV42231.1"/>
    <property type="molecule type" value="Genomic_DNA"/>
</dbReference>
<evidence type="ECO:0000313" key="1">
    <source>
        <dbReference type="EMBL" id="QDV42231.1"/>
    </source>
</evidence>
<evidence type="ECO:0000313" key="2">
    <source>
        <dbReference type="Proteomes" id="UP000319004"/>
    </source>
</evidence>
<accession>A0A518HN01</accession>
<name>A0A518HN01_9BACT</name>